<dbReference type="Proteomes" id="UP000191418">
    <property type="component" value="Unassembled WGS sequence"/>
</dbReference>
<proteinExistence type="predicted"/>
<keyword evidence="2" id="KW-1185">Reference proteome</keyword>
<dbReference type="InterPro" id="IPR031322">
    <property type="entry name" value="Shikimate/glucono_kinase"/>
</dbReference>
<gene>
    <name evidence="1" type="ORF">BTE48_08170</name>
</gene>
<dbReference type="RefSeq" id="WP_159445613.1">
    <property type="nucleotide sequence ID" value="NZ_FUXG01000008.1"/>
</dbReference>
<dbReference type="EMBL" id="MTSM01000008">
    <property type="protein sequence ID" value="OPX55581.1"/>
    <property type="molecule type" value="Genomic_DNA"/>
</dbReference>
<dbReference type="InterPro" id="IPR027417">
    <property type="entry name" value="P-loop_NTPase"/>
</dbReference>
<organism evidence="1 2">
    <name type="scientific">Oceanospirillum multiglobuliferum</name>
    <dbReference type="NCBI Taxonomy" id="64969"/>
    <lineage>
        <taxon>Bacteria</taxon>
        <taxon>Pseudomonadati</taxon>
        <taxon>Pseudomonadota</taxon>
        <taxon>Gammaproteobacteria</taxon>
        <taxon>Oceanospirillales</taxon>
        <taxon>Oceanospirillaceae</taxon>
        <taxon>Oceanospirillum</taxon>
    </lineage>
</organism>
<evidence type="ECO:0000313" key="1">
    <source>
        <dbReference type="EMBL" id="OPX55581.1"/>
    </source>
</evidence>
<reference evidence="1 2" key="1">
    <citation type="submission" date="2017-01" db="EMBL/GenBank/DDBJ databases">
        <title>Genome Sequencing of a Marine Spirillum, Oceanospirillum multiglobuliferum ATCC 33336, from Japan.</title>
        <authorList>
            <person name="Carney J.G."/>
            <person name="Trachtenberg A.M."/>
            <person name="Rheaume B.A."/>
            <person name="Linnane J.D."/>
            <person name="Pitts N.L."/>
            <person name="Mykles D.L."/>
            <person name="Maclea K.S."/>
        </authorList>
    </citation>
    <scope>NUCLEOTIDE SEQUENCE [LARGE SCALE GENOMIC DNA]</scope>
    <source>
        <strain evidence="1 2">ATCC 33336</strain>
    </source>
</reference>
<dbReference type="SUPFAM" id="SSF52540">
    <property type="entry name" value="P-loop containing nucleoside triphosphate hydrolases"/>
    <property type="match status" value="1"/>
</dbReference>
<dbReference type="Gene3D" id="3.40.50.300">
    <property type="entry name" value="P-loop containing nucleotide triphosphate hydrolases"/>
    <property type="match status" value="1"/>
</dbReference>
<evidence type="ECO:0000313" key="2">
    <source>
        <dbReference type="Proteomes" id="UP000191418"/>
    </source>
</evidence>
<sequence>MSQTLDLSSAPAILFLFGLSGSGKSYVGNLIGELTGCYVYHADDDITDEMILALQEKRPFTNEMRDRYFPIITEKILHLRQHHNFLVVTQAVYKQRHREYLCKNIPNMEMIFIDASDAVISQRLTTRNGGITGASALALRRDFEQPDSNIKVILNEGDKSMLVTQLNNYFSSAQPEKD</sequence>
<dbReference type="Pfam" id="PF01202">
    <property type="entry name" value="SKI"/>
    <property type="match status" value="1"/>
</dbReference>
<protein>
    <recommendedName>
        <fullName evidence="3">Gluconokinase</fullName>
    </recommendedName>
</protein>
<dbReference type="AlphaFoldDB" id="A0A1T4PEX3"/>
<evidence type="ECO:0008006" key="3">
    <source>
        <dbReference type="Google" id="ProtNLM"/>
    </source>
</evidence>
<dbReference type="OrthoDB" id="5646444at2"/>
<dbReference type="STRING" id="64969.SAMN02745127_01454"/>
<accession>A0A1T4PEX3</accession>
<comment type="caution">
    <text evidence="1">The sequence shown here is derived from an EMBL/GenBank/DDBJ whole genome shotgun (WGS) entry which is preliminary data.</text>
</comment>
<name>A0A1T4PEX3_9GAMM</name>